<dbReference type="PANTHER" id="PTHR36441:SF1">
    <property type="entry name" value="DUF503 DOMAIN-CONTAINING PROTEIN"/>
    <property type="match status" value="1"/>
</dbReference>
<dbReference type="Gene3D" id="3.30.70.1120">
    <property type="entry name" value="TT1725-like"/>
    <property type="match status" value="1"/>
</dbReference>
<name>A0A0V8JD69_9BACL</name>
<comment type="caution">
    <text evidence="1">The sequence shown here is derived from an EMBL/GenBank/DDBJ whole genome shotgun (WGS) entry which is preliminary data.</text>
</comment>
<accession>A0A0V8JD69</accession>
<dbReference type="InterPro" id="IPR036746">
    <property type="entry name" value="TT1725-like_sf"/>
</dbReference>
<evidence type="ECO:0000313" key="2">
    <source>
        <dbReference type="Proteomes" id="UP000054099"/>
    </source>
</evidence>
<dbReference type="EMBL" id="LNQN01000001">
    <property type="protein sequence ID" value="KSU85106.1"/>
    <property type="molecule type" value="Genomic_DNA"/>
</dbReference>
<keyword evidence="2" id="KW-1185">Reference proteome</keyword>
<dbReference type="PANTHER" id="PTHR36441">
    <property type="entry name" value="HYPOTHETICAL CYTOSOLIC PROTEIN"/>
    <property type="match status" value="1"/>
</dbReference>
<dbReference type="AlphaFoldDB" id="A0A0V8JD69"/>
<dbReference type="Pfam" id="PF04456">
    <property type="entry name" value="DUF503"/>
    <property type="match status" value="1"/>
</dbReference>
<evidence type="ECO:0000313" key="1">
    <source>
        <dbReference type="EMBL" id="KSU85106.1"/>
    </source>
</evidence>
<dbReference type="RefSeq" id="WP_061969504.1">
    <property type="nucleotide sequence ID" value="NZ_CP126109.1"/>
</dbReference>
<sequence>MIGFLTVECFIYESHSLKDKRSVVKKVVTRLRQQFNLAVSETDFHDLWQRAELGIVTISKDKLIVEQELQKAIKLISSIPELEVTSSVIEWL</sequence>
<proteinExistence type="predicted"/>
<dbReference type="Proteomes" id="UP000054099">
    <property type="component" value="Unassembled WGS sequence"/>
</dbReference>
<reference evidence="1 2" key="1">
    <citation type="journal article" date="2014" name="Antonie Van Leeuwenhoek">
        <title>Fictibacillus enclensis sp. nov., isolated from marine sediment.</title>
        <authorList>
            <person name="Dastager S.G."/>
            <person name="Mawlankar R."/>
            <person name="Srinivasan K."/>
            <person name="Tang S.K."/>
            <person name="Lee J.C."/>
            <person name="Ramana V.V."/>
            <person name="Shouche Y.S."/>
        </authorList>
    </citation>
    <scope>NUCLEOTIDE SEQUENCE [LARGE SCALE GENOMIC DNA]</scope>
    <source>
        <strain evidence="1 2">NIO-1003</strain>
    </source>
</reference>
<dbReference type="InterPro" id="IPR007546">
    <property type="entry name" value="DUF503"/>
</dbReference>
<protein>
    <recommendedName>
        <fullName evidence="3">DUF503 domain-containing protein</fullName>
    </recommendedName>
</protein>
<dbReference type="OrthoDB" id="9809023at2"/>
<gene>
    <name evidence="1" type="ORF">AS030_06180</name>
</gene>
<dbReference type="SUPFAM" id="SSF103007">
    <property type="entry name" value="Hypothetical protein TT1725"/>
    <property type="match status" value="1"/>
</dbReference>
<organism evidence="1 2">
    <name type="scientific">Fictibacillus enclensis</name>
    <dbReference type="NCBI Taxonomy" id="1017270"/>
    <lineage>
        <taxon>Bacteria</taxon>
        <taxon>Bacillati</taxon>
        <taxon>Bacillota</taxon>
        <taxon>Bacilli</taxon>
        <taxon>Bacillales</taxon>
        <taxon>Fictibacillaceae</taxon>
        <taxon>Fictibacillus</taxon>
    </lineage>
</organism>
<evidence type="ECO:0008006" key="3">
    <source>
        <dbReference type="Google" id="ProtNLM"/>
    </source>
</evidence>